<keyword evidence="4" id="KW-1185">Reference proteome</keyword>
<feature type="transmembrane region" description="Helical" evidence="2">
    <location>
        <begin position="81"/>
        <end position="104"/>
    </location>
</feature>
<dbReference type="Proteomes" id="UP001058364">
    <property type="component" value="Chromosome"/>
</dbReference>
<gene>
    <name evidence="3" type="ORF">NX772_00250</name>
</gene>
<feature type="coiled-coil region" evidence="1">
    <location>
        <begin position="101"/>
        <end position="131"/>
    </location>
</feature>
<protein>
    <submittedName>
        <fullName evidence="3">Uncharacterized protein</fullName>
    </submittedName>
</protein>
<evidence type="ECO:0000256" key="1">
    <source>
        <dbReference type="SAM" id="Coils"/>
    </source>
</evidence>
<dbReference type="EMBL" id="CP103423">
    <property type="protein sequence ID" value="UWD34252.1"/>
    <property type="molecule type" value="Genomic_DNA"/>
</dbReference>
<organism evidence="3 4">
    <name type="scientific">Mesomycoplasma molare</name>
    <dbReference type="NCBI Taxonomy" id="171288"/>
    <lineage>
        <taxon>Bacteria</taxon>
        <taxon>Bacillati</taxon>
        <taxon>Mycoplasmatota</taxon>
        <taxon>Mycoplasmoidales</taxon>
        <taxon>Metamycoplasmataceae</taxon>
        <taxon>Mesomycoplasma</taxon>
    </lineage>
</organism>
<keyword evidence="2" id="KW-0472">Membrane</keyword>
<sequence>MLEYKIENTRSLLEQKEIEVYTSFGWILKDRVQRGEDLVSLSFQRDTNIKKYQEIKQIEAKYRSIKLEDEKELPVLNLIKFPLILAILLFPILIFVYIFTLINYKNKKKQIQKQNEEIRKENNKKIDLQLAYITEAKDLTFEAFTE</sequence>
<accession>A0ABY5TUA8</accession>
<reference evidence="3" key="1">
    <citation type="submission" date="2022-08" db="EMBL/GenBank/DDBJ databases">
        <title>Complete genome sequence of Mycoplasma molare type strain H 542.</title>
        <authorList>
            <person name="Spergser J."/>
        </authorList>
    </citation>
    <scope>NUCLEOTIDE SEQUENCE</scope>
    <source>
        <strain evidence="3">H 542</strain>
    </source>
</reference>
<dbReference type="RefSeq" id="WP_027123343.1">
    <property type="nucleotide sequence ID" value="NZ_CP103423.1"/>
</dbReference>
<evidence type="ECO:0000313" key="4">
    <source>
        <dbReference type="Proteomes" id="UP001058364"/>
    </source>
</evidence>
<evidence type="ECO:0000313" key="3">
    <source>
        <dbReference type="EMBL" id="UWD34252.1"/>
    </source>
</evidence>
<keyword evidence="2" id="KW-1133">Transmembrane helix</keyword>
<evidence type="ECO:0000256" key="2">
    <source>
        <dbReference type="SAM" id="Phobius"/>
    </source>
</evidence>
<proteinExistence type="predicted"/>
<name>A0ABY5TUA8_9BACT</name>
<keyword evidence="1" id="KW-0175">Coiled coil</keyword>
<keyword evidence="2" id="KW-0812">Transmembrane</keyword>